<reference evidence="5 6" key="1">
    <citation type="submission" date="2018-07" db="EMBL/GenBank/DDBJ databases">
        <title>Genomic Encyclopedia of Type Strains, Phase IV (KMG-IV): sequencing the most valuable type-strain genomes for metagenomic binning, comparative biology and taxonomic classification.</title>
        <authorList>
            <person name="Goeker M."/>
        </authorList>
    </citation>
    <scope>NUCLEOTIDE SEQUENCE [LARGE SCALE GENOMIC DNA]</scope>
    <source>
        <strain evidence="5 6">DSM 25281</strain>
    </source>
</reference>
<dbReference type="Proteomes" id="UP000255326">
    <property type="component" value="Unassembled WGS sequence"/>
</dbReference>
<dbReference type="RefSeq" id="WP_245948457.1">
    <property type="nucleotide sequence ID" value="NZ_QQAY01000005.1"/>
</dbReference>
<dbReference type="InterPro" id="IPR036100">
    <property type="entry name" value="QueA_sf"/>
</dbReference>
<comment type="caution">
    <text evidence="5">The sequence shown here is derived from an EMBL/GenBank/DDBJ whole genome shotgun (WGS) entry which is preliminary data.</text>
</comment>
<name>A0A370GF72_9BACI</name>
<dbReference type="AlphaFoldDB" id="A0A370GF72"/>
<dbReference type="Gene3D" id="3.40.1780.10">
    <property type="entry name" value="QueA-like"/>
    <property type="match status" value="1"/>
</dbReference>
<dbReference type="SUPFAM" id="SSF111337">
    <property type="entry name" value="QueA-like"/>
    <property type="match status" value="1"/>
</dbReference>
<evidence type="ECO:0000256" key="3">
    <source>
        <dbReference type="ARBA" id="ARBA00022691"/>
    </source>
</evidence>
<keyword evidence="3" id="KW-0949">S-adenosyl-L-methionine</keyword>
<dbReference type="GO" id="GO:0051075">
    <property type="term" value="F:S-adenosylmethionine:tRNA ribosyltransferase-isomerase activity"/>
    <property type="evidence" value="ECO:0007669"/>
    <property type="project" value="TreeGrafter"/>
</dbReference>
<dbReference type="Gene3D" id="2.40.10.240">
    <property type="entry name" value="QueA-like"/>
    <property type="match status" value="1"/>
</dbReference>
<evidence type="ECO:0000313" key="5">
    <source>
        <dbReference type="EMBL" id="RDI42311.1"/>
    </source>
</evidence>
<dbReference type="InterPro" id="IPR042119">
    <property type="entry name" value="QueA_dom2"/>
</dbReference>
<organism evidence="5 6">
    <name type="scientific">Falsibacillus pallidus</name>
    <dbReference type="NCBI Taxonomy" id="493781"/>
    <lineage>
        <taxon>Bacteria</taxon>
        <taxon>Bacillati</taxon>
        <taxon>Bacillota</taxon>
        <taxon>Bacilli</taxon>
        <taxon>Bacillales</taxon>
        <taxon>Bacillaceae</taxon>
        <taxon>Falsibacillus</taxon>
    </lineage>
</organism>
<accession>A0A370GF72</accession>
<dbReference type="InterPro" id="IPR003699">
    <property type="entry name" value="QueA"/>
</dbReference>
<keyword evidence="6" id="KW-1185">Reference proteome</keyword>
<keyword evidence="1" id="KW-0963">Cytoplasm</keyword>
<evidence type="ECO:0000256" key="4">
    <source>
        <dbReference type="ARBA" id="ARBA00022785"/>
    </source>
</evidence>
<proteinExistence type="predicted"/>
<evidence type="ECO:0000256" key="1">
    <source>
        <dbReference type="ARBA" id="ARBA00022490"/>
    </source>
</evidence>
<evidence type="ECO:0000256" key="2">
    <source>
        <dbReference type="ARBA" id="ARBA00022679"/>
    </source>
</evidence>
<dbReference type="EMBL" id="QQAY01000005">
    <property type="protein sequence ID" value="RDI42311.1"/>
    <property type="molecule type" value="Genomic_DNA"/>
</dbReference>
<dbReference type="InterPro" id="IPR042118">
    <property type="entry name" value="QueA_dom1"/>
</dbReference>
<gene>
    <name evidence="5" type="ORF">DFR59_105152</name>
</gene>
<keyword evidence="4" id="KW-0671">Queuosine biosynthesis</keyword>
<keyword evidence="5" id="KW-0413">Isomerase</keyword>
<evidence type="ECO:0000313" key="6">
    <source>
        <dbReference type="Proteomes" id="UP000255326"/>
    </source>
</evidence>
<dbReference type="Pfam" id="PF02547">
    <property type="entry name" value="Queuosine_synth"/>
    <property type="match status" value="1"/>
</dbReference>
<sequence>MMTVLSHKNFQVPEYLNASVPAEYRGLTRDGVNLMVIDSNSGNTHHNSFHEIGSYLEPGDVLVLNNSRTIPSVLKGRQDGMEVEVRLSRSISDHEWDVLVVQQDADLSKPIYFEDGIEGSVVGSGSEFPLVTMSFSVGGSELFDFFYRYGKPIRYEYIENPWPLQAFQTVYGSVPGSVEMPSAGRAFSWKILNQLREEGIELAFIQLHAGLSYYGNDLWPNPDGHPEAYEIPEETARLVNEAKERGGKVIAVGTTVVRTLETAADENGNIEAGKGITNLYIKKGTNLKAVDGLLTGFHEPEASHLDMLTAFLPEDILMAAYQEALEHGYLWHEFGDMNLILPLGGKA</sequence>
<dbReference type="PANTHER" id="PTHR30307:SF0">
    <property type="entry name" value="S-ADENOSYLMETHIONINE:TRNA RIBOSYLTRANSFERASE-ISOMERASE"/>
    <property type="match status" value="1"/>
</dbReference>
<dbReference type="GO" id="GO:0008616">
    <property type="term" value="P:tRNA queuosine(34) biosynthetic process"/>
    <property type="evidence" value="ECO:0007669"/>
    <property type="project" value="UniProtKB-KW"/>
</dbReference>
<keyword evidence="2 5" id="KW-0808">Transferase</keyword>
<dbReference type="PANTHER" id="PTHR30307">
    <property type="entry name" value="S-ADENOSYLMETHIONINE:TRNA RIBOSYLTRANSFERASE-ISOMERASE"/>
    <property type="match status" value="1"/>
</dbReference>
<protein>
    <submittedName>
        <fullName evidence="5">S-adenosylmethionine--tRNA ribosyltransferase-isomerase</fullName>
    </submittedName>
</protein>